<dbReference type="InterPro" id="IPR046529">
    <property type="entry name" value="DUF6594"/>
</dbReference>
<organism evidence="3 4">
    <name type="scientific">Orbilia blumenaviensis</name>
    <dbReference type="NCBI Taxonomy" id="1796055"/>
    <lineage>
        <taxon>Eukaryota</taxon>
        <taxon>Fungi</taxon>
        <taxon>Dikarya</taxon>
        <taxon>Ascomycota</taxon>
        <taxon>Pezizomycotina</taxon>
        <taxon>Orbiliomycetes</taxon>
        <taxon>Orbiliales</taxon>
        <taxon>Orbiliaceae</taxon>
        <taxon>Orbilia</taxon>
    </lineage>
</organism>
<dbReference type="PANTHER" id="PTHR34502">
    <property type="entry name" value="DUF6594 DOMAIN-CONTAINING PROTEIN-RELATED"/>
    <property type="match status" value="1"/>
</dbReference>
<dbReference type="Proteomes" id="UP001373714">
    <property type="component" value="Unassembled WGS sequence"/>
</dbReference>
<protein>
    <recommendedName>
        <fullName evidence="2">DUF6594 domain-containing protein</fullName>
    </recommendedName>
</protein>
<feature type="transmembrane region" description="Helical" evidence="1">
    <location>
        <begin position="291"/>
        <end position="310"/>
    </location>
</feature>
<evidence type="ECO:0000313" key="3">
    <source>
        <dbReference type="EMBL" id="KAK6335921.1"/>
    </source>
</evidence>
<name>A0AAV9U797_9PEZI</name>
<keyword evidence="1" id="KW-1133">Transmembrane helix</keyword>
<feature type="transmembrane region" description="Helical" evidence="1">
    <location>
        <begin position="239"/>
        <end position="258"/>
    </location>
</feature>
<dbReference type="EMBL" id="JAVHNS010000014">
    <property type="protein sequence ID" value="KAK6335921.1"/>
    <property type="molecule type" value="Genomic_DNA"/>
</dbReference>
<gene>
    <name evidence="3" type="ORF">TWF730_003295</name>
</gene>
<feature type="domain" description="DUF6594" evidence="2">
    <location>
        <begin position="46"/>
        <end position="303"/>
    </location>
</feature>
<evidence type="ECO:0000259" key="2">
    <source>
        <dbReference type="Pfam" id="PF20237"/>
    </source>
</evidence>
<comment type="caution">
    <text evidence="3">The sequence shown here is derived from an EMBL/GenBank/DDBJ whole genome shotgun (WGS) entry which is preliminary data.</text>
</comment>
<proteinExistence type="predicted"/>
<evidence type="ECO:0000313" key="4">
    <source>
        <dbReference type="Proteomes" id="UP001373714"/>
    </source>
</evidence>
<dbReference type="Pfam" id="PF20237">
    <property type="entry name" value="DUF6594"/>
    <property type="match status" value="1"/>
</dbReference>
<accession>A0AAV9U797</accession>
<keyword evidence="1" id="KW-0812">Transmembrane</keyword>
<keyword evidence="1" id="KW-0472">Membrane</keyword>
<sequence length="331" mass="36993">MYPQRTALAPVSSSDTQAVTATDLEKGASAEATPKPHALENIPLGYSYVAAYADGHEAAPVFRRFGALKARVLLTQQAVLESLEADLAKIDSDEKEDAEDPRNTGNMTWLGDDHEKRKLLVKKIAKKLRRYEKDLLLYRQVRHLPSAQKWQKRNFTELLNNKQPICGDEIEFLEKGDLISIVKESDDIAEMSEWVSDLRRKVFGDAGKWIFESSKHPVYQDSDEITIYSEKWMRIVSRTVFGVLVTAIVTSGVVLLYFVQVDKWRVMILCVSTLVCAVLTAVFTTAKKSEVFAVAAAYCAVLVVFVGTTLEKNSDVNLQNIGNWINGTISG</sequence>
<feature type="transmembrane region" description="Helical" evidence="1">
    <location>
        <begin position="264"/>
        <end position="284"/>
    </location>
</feature>
<evidence type="ECO:0000256" key="1">
    <source>
        <dbReference type="SAM" id="Phobius"/>
    </source>
</evidence>
<keyword evidence="4" id="KW-1185">Reference proteome</keyword>
<dbReference type="AlphaFoldDB" id="A0AAV9U797"/>
<dbReference type="PANTHER" id="PTHR34502:SF5">
    <property type="entry name" value="DUF6594 DOMAIN-CONTAINING PROTEIN"/>
    <property type="match status" value="1"/>
</dbReference>
<reference evidence="3 4" key="1">
    <citation type="submission" date="2019-10" db="EMBL/GenBank/DDBJ databases">
        <authorList>
            <person name="Palmer J.M."/>
        </authorList>
    </citation>
    <scope>NUCLEOTIDE SEQUENCE [LARGE SCALE GENOMIC DNA]</scope>
    <source>
        <strain evidence="3 4">TWF730</strain>
    </source>
</reference>